<dbReference type="InterPro" id="IPR014710">
    <property type="entry name" value="RmlC-like_jellyroll"/>
</dbReference>
<dbReference type="CDD" id="cd23767">
    <property type="entry name" value="IQCD"/>
    <property type="match status" value="1"/>
</dbReference>
<evidence type="ECO:0000259" key="11">
    <source>
        <dbReference type="PROSITE" id="PS50042"/>
    </source>
</evidence>
<evidence type="ECO:0000256" key="7">
    <source>
        <dbReference type="ARBA" id="ARBA00023136"/>
    </source>
</evidence>
<dbReference type="InterPro" id="IPR003938">
    <property type="entry name" value="K_chnl_volt-dep_EAG/ELK/ERG"/>
</dbReference>
<reference evidence="12" key="1">
    <citation type="submission" date="2019-11" db="EMBL/GenBank/DDBJ databases">
        <authorList>
            <person name="Liu Y."/>
            <person name="Hou J."/>
            <person name="Li T.-Q."/>
            <person name="Guan C.-H."/>
            <person name="Wu X."/>
            <person name="Wu H.-Z."/>
            <person name="Ling F."/>
            <person name="Zhang R."/>
            <person name="Shi X.-G."/>
            <person name="Ren J.-P."/>
            <person name="Chen E.-F."/>
            <person name="Sun J.-M."/>
        </authorList>
    </citation>
    <scope>NUCLEOTIDE SEQUENCE</scope>
    <source>
        <strain evidence="12">Adult_tree_wgs_1</strain>
        <tissue evidence="12">Leaves</tissue>
    </source>
</reference>
<evidence type="ECO:0000256" key="8">
    <source>
        <dbReference type="ARBA" id="ARBA00023286"/>
    </source>
</evidence>
<evidence type="ECO:0000256" key="9">
    <source>
        <dbReference type="ARBA" id="ARBA00023303"/>
    </source>
</evidence>
<evidence type="ECO:0000256" key="2">
    <source>
        <dbReference type="ARBA" id="ARBA00010486"/>
    </source>
</evidence>
<accession>A0A834M145</accession>
<feature type="transmembrane region" description="Helical" evidence="10">
    <location>
        <begin position="430"/>
        <end position="450"/>
    </location>
</feature>
<keyword evidence="9" id="KW-0407">Ion channel</keyword>
<dbReference type="SUPFAM" id="SSF51206">
    <property type="entry name" value="cAMP-binding domain-like"/>
    <property type="match status" value="1"/>
</dbReference>
<dbReference type="SMART" id="SM00100">
    <property type="entry name" value="cNMP"/>
    <property type="match status" value="1"/>
</dbReference>
<dbReference type="Gene3D" id="1.10.287.630">
    <property type="entry name" value="Helix hairpin bin"/>
    <property type="match status" value="1"/>
</dbReference>
<dbReference type="EMBL" id="WJXA01000001">
    <property type="protein sequence ID" value="KAF7153208.1"/>
    <property type="molecule type" value="Genomic_DNA"/>
</dbReference>
<dbReference type="PRINTS" id="PR01463">
    <property type="entry name" value="EAGCHANLFMLY"/>
</dbReference>
<dbReference type="GO" id="GO:0012505">
    <property type="term" value="C:endomembrane system"/>
    <property type="evidence" value="ECO:0007669"/>
    <property type="project" value="UniProtKB-SubCell"/>
</dbReference>
<dbReference type="OrthoDB" id="421226at2759"/>
<dbReference type="InterPro" id="IPR018490">
    <property type="entry name" value="cNMP-bd_dom_sf"/>
</dbReference>
<evidence type="ECO:0000313" key="13">
    <source>
        <dbReference type="Proteomes" id="UP000626092"/>
    </source>
</evidence>
<evidence type="ECO:0000256" key="4">
    <source>
        <dbReference type="ARBA" id="ARBA00022692"/>
    </source>
</evidence>
<evidence type="ECO:0000256" key="5">
    <source>
        <dbReference type="ARBA" id="ARBA00022989"/>
    </source>
</evidence>
<dbReference type="AlphaFoldDB" id="A0A834M145"/>
<keyword evidence="4 10" id="KW-0812">Transmembrane</keyword>
<dbReference type="InterPro" id="IPR000595">
    <property type="entry name" value="cNMP-bd_dom"/>
</dbReference>
<proteinExistence type="inferred from homology"/>
<dbReference type="Gene3D" id="2.60.120.10">
    <property type="entry name" value="Jelly Rolls"/>
    <property type="match status" value="1"/>
</dbReference>
<dbReference type="GO" id="GO:0005249">
    <property type="term" value="F:voltage-gated potassium channel activity"/>
    <property type="evidence" value="ECO:0007669"/>
    <property type="project" value="InterPro"/>
</dbReference>
<evidence type="ECO:0000313" key="12">
    <source>
        <dbReference type="EMBL" id="KAF7153208.1"/>
    </source>
</evidence>
<dbReference type="PANTHER" id="PTHR45651:SF12">
    <property type="entry name" value="CYCLIC NUCLEOTIDE-GATED ION CHANNEL 15-RELATED"/>
    <property type="match status" value="1"/>
</dbReference>
<dbReference type="SUPFAM" id="SSF81324">
    <property type="entry name" value="Voltage-gated potassium channels"/>
    <property type="match status" value="1"/>
</dbReference>
<comment type="subcellular location">
    <subcellularLocation>
        <location evidence="1">Endomembrane system</location>
        <topology evidence="1">Multi-pass membrane protein</topology>
    </subcellularLocation>
</comment>
<evidence type="ECO:0000256" key="6">
    <source>
        <dbReference type="ARBA" id="ARBA00023065"/>
    </source>
</evidence>
<dbReference type="Pfam" id="PF00027">
    <property type="entry name" value="cNMP_binding"/>
    <property type="match status" value="1"/>
</dbReference>
<evidence type="ECO:0000256" key="3">
    <source>
        <dbReference type="ARBA" id="ARBA00022448"/>
    </source>
</evidence>
<evidence type="ECO:0000256" key="1">
    <source>
        <dbReference type="ARBA" id="ARBA00004127"/>
    </source>
</evidence>
<sequence length="734" mass="82982">MMTTPGSFFTSRHSSGTSIEIFLPLKESSSSPESSLRRHGSSDREELQEYHFSCIVSSLAQNSDIMVACISRLHYPASEPETPTKQDDTIQFRCNGILLKSEVLSKFFAEDFKKVKQLKMPIDPRSRFVNCWSRIFLAACLVSMFVDPLFLYMPMVQPADQLCLENSVSLGRFLTSIRSMTDLFFVAKILVRFRTAYVAPSSCVFGVGDLVVDPWKIALRYITTKGFWFDIAAAIPIPQAFNSSLSLPSTIMCLTTSENCFLPFLVDPFNTFQVLIMGIIPHLGASRISDVRISLVFLMMIQYLQRLIIASPLTMEIAKATGVIIQASWIGAAYNLTLYLLSSHVSHHPHFNDNSIGNPIRNQWIQSSNISNLCSASGNYPFGIYGPGLASGVTKGTFLQRYFYSLWSGLKSVSTLGQNFITSIFVGENIFATVIVLVGLLNLALLVGNMQRYLQSSSTRLEEWRVTKKAKEQWMHHRQLPKKLRQGVRRYDQYKWVATQGVDEASLLKELPKHLRRQIKRQLCLNLVRRVPFFVEMDDRLLDSICERLKPTLWPAGMFIVREGDPLEEMLFIIRGHLDSYTTNGGRTGFFNSCQIQPGDFCGEELLTWALEPRPSDTLPSSTRTVKATSDAEAFALGADDLKFVASQFRKLHSKQLRHKLRFHSHQWRMWAACFIQAAWRRHKKRKELAELLSAQGGGHFLQMDMLVPQPGAGALSLLPKPEDPDFCADEDST</sequence>
<comment type="similarity">
    <text evidence="2">Belongs to the cyclic nucleotide-gated cation channel (TC 1.A.1.5) family.</text>
</comment>
<keyword evidence="8" id="KW-1071">Ligand-gated ion channel</keyword>
<protein>
    <recommendedName>
        <fullName evidence="11">Cyclic nucleotide-binding domain-containing protein</fullName>
    </recommendedName>
</protein>
<keyword evidence="7 10" id="KW-0472">Membrane</keyword>
<evidence type="ECO:0000256" key="10">
    <source>
        <dbReference type="SAM" id="Phobius"/>
    </source>
</evidence>
<organism evidence="12 13">
    <name type="scientific">Rhododendron simsii</name>
    <name type="common">Sims's rhododendron</name>
    <dbReference type="NCBI Taxonomy" id="118357"/>
    <lineage>
        <taxon>Eukaryota</taxon>
        <taxon>Viridiplantae</taxon>
        <taxon>Streptophyta</taxon>
        <taxon>Embryophyta</taxon>
        <taxon>Tracheophyta</taxon>
        <taxon>Spermatophyta</taxon>
        <taxon>Magnoliopsida</taxon>
        <taxon>eudicotyledons</taxon>
        <taxon>Gunneridae</taxon>
        <taxon>Pentapetalae</taxon>
        <taxon>asterids</taxon>
        <taxon>Ericales</taxon>
        <taxon>Ericaceae</taxon>
        <taxon>Ericoideae</taxon>
        <taxon>Rhodoreae</taxon>
        <taxon>Rhododendron</taxon>
    </lineage>
</organism>
<dbReference type="PROSITE" id="PS50042">
    <property type="entry name" value="CNMP_BINDING_3"/>
    <property type="match status" value="1"/>
</dbReference>
<keyword evidence="5 10" id="KW-1133">Transmembrane helix</keyword>
<keyword evidence="6" id="KW-0406">Ion transport</keyword>
<dbReference type="Proteomes" id="UP000626092">
    <property type="component" value="Unassembled WGS sequence"/>
</dbReference>
<dbReference type="PROSITE" id="PS50096">
    <property type="entry name" value="IQ"/>
    <property type="match status" value="1"/>
</dbReference>
<dbReference type="PANTHER" id="PTHR45651">
    <property type="entry name" value="CYCLIC NUCLEOTIDE-GATED ION CHANNEL 15-RELATED-RELATED"/>
    <property type="match status" value="1"/>
</dbReference>
<keyword evidence="13" id="KW-1185">Reference proteome</keyword>
<comment type="caution">
    <text evidence="12">The sequence shown here is derived from an EMBL/GenBank/DDBJ whole genome shotgun (WGS) entry which is preliminary data.</text>
</comment>
<feature type="domain" description="Cyclic nucleotide-binding" evidence="11">
    <location>
        <begin position="533"/>
        <end position="616"/>
    </location>
</feature>
<keyword evidence="3" id="KW-0813">Transport</keyword>
<gene>
    <name evidence="12" type="ORF">RHSIM_Rhsim01G0215600</name>
</gene>
<dbReference type="GO" id="GO:0016020">
    <property type="term" value="C:membrane"/>
    <property type="evidence" value="ECO:0007669"/>
    <property type="project" value="InterPro"/>
</dbReference>
<name>A0A834M145_RHOSS</name>
<dbReference type="CDD" id="cd00038">
    <property type="entry name" value="CAP_ED"/>
    <property type="match status" value="1"/>
</dbReference>
<dbReference type="FunFam" id="2.60.120.10:FF:000024">
    <property type="entry name" value="Cyclic nucleotide-gated ion channel 1"/>
    <property type="match status" value="1"/>
</dbReference>